<feature type="compositionally biased region" description="Basic residues" evidence="2">
    <location>
        <begin position="329"/>
        <end position="338"/>
    </location>
</feature>
<dbReference type="Proteomes" id="UP000196581">
    <property type="component" value="Unassembled WGS sequence"/>
</dbReference>
<evidence type="ECO:0000259" key="3">
    <source>
        <dbReference type="Pfam" id="PF00817"/>
    </source>
</evidence>
<dbReference type="InterPro" id="IPR043502">
    <property type="entry name" value="DNA/RNA_pol_sf"/>
</dbReference>
<proteinExistence type="predicted"/>
<dbReference type="RefSeq" id="WP_087006591.1">
    <property type="nucleotide sequence ID" value="NZ_FWFF01000010.1"/>
</dbReference>
<dbReference type="SUPFAM" id="SSF56672">
    <property type="entry name" value="DNA/RNA polymerases"/>
    <property type="match status" value="1"/>
</dbReference>
<protein>
    <submittedName>
        <fullName evidence="4">DNA polymerase-like protein PA0670</fullName>
    </submittedName>
</protein>
<evidence type="ECO:0000256" key="2">
    <source>
        <dbReference type="SAM" id="MobiDB-lite"/>
    </source>
</evidence>
<keyword evidence="1" id="KW-0227">DNA damage</keyword>
<reference evidence="5" key="1">
    <citation type="submission" date="2017-02" db="EMBL/GenBank/DDBJ databases">
        <authorList>
            <person name="Dridi B."/>
        </authorList>
    </citation>
    <scope>NUCLEOTIDE SEQUENCE [LARGE SCALE GENOMIC DNA]</scope>
    <source>
        <strain evidence="5">B Co 03.10</strain>
    </source>
</reference>
<evidence type="ECO:0000313" key="5">
    <source>
        <dbReference type="Proteomes" id="UP000196581"/>
    </source>
</evidence>
<dbReference type="EMBL" id="FWFF01000010">
    <property type="protein sequence ID" value="SLM97131.1"/>
    <property type="molecule type" value="Genomic_DNA"/>
</dbReference>
<gene>
    <name evidence="4" type="ORF">FM105_06835</name>
</gene>
<sequence length="542" mass="58664">MTQRLLALIVPDWPALAAAIDADLSATDPVAVLRANRVVSANAPARALGISRNMLNRAARSRCPGLVLTAWDPEGEARLFVAATQALDTAVARFTVLGPGAVSVPADSLQHVHADEASAVEYLLARLTESTGWEFLPGIADTPFAALLAARTSTRVEAGRTPEFLAVQPVHALEAADLLDETLDPEDLSDLVSVLSRLGLRTLGDLARLDPADVGTRFGRLGMRARDLARGLGDRGLRDHTREADLSVEAPLEPPTPRTDVLAFRARSAAAELFASVRRRSLACTQVTIRLTATSGDHHERTWRLEDMDDNRVADRVRWQAEGWLSSRTGRKTRKPRKKEAEQKEAAQEIAPEDDLGLDEGIALLTLTAAELAAPLETQRSLLDGSSGDVSHSLERVQGLFGPDSVLVPGVQGGRDPGETNLWTPWQQTPRAARDPEAPWPGTIPAPHPARVLDTPIELLDESGASVSARPAGLDRPPALLRIPGSGAYRIVDHSSAWPVDTGWWDPALRQYRVRLQVLADDGTAFLVCKEEGRWRLLGEYA</sequence>
<dbReference type="CDD" id="cd03468">
    <property type="entry name" value="PolY_like"/>
    <property type="match status" value="1"/>
</dbReference>
<evidence type="ECO:0000313" key="4">
    <source>
        <dbReference type="EMBL" id="SLM97131.1"/>
    </source>
</evidence>
<dbReference type="PANTHER" id="PTHR35369:SF2">
    <property type="entry name" value="BLR3025 PROTEIN"/>
    <property type="match status" value="1"/>
</dbReference>
<dbReference type="Pfam" id="PF00817">
    <property type="entry name" value="IMS"/>
    <property type="match status" value="1"/>
</dbReference>
<dbReference type="GO" id="GO:0006281">
    <property type="term" value="P:DNA repair"/>
    <property type="evidence" value="ECO:0007669"/>
    <property type="project" value="InterPro"/>
</dbReference>
<accession>A0A1X6XD11</accession>
<keyword evidence="5" id="KW-1185">Reference proteome</keyword>
<name>A0A1X6XD11_9MICO</name>
<dbReference type="InterPro" id="IPR050356">
    <property type="entry name" value="SulA_CellDiv_inhibitor"/>
</dbReference>
<feature type="region of interest" description="Disordered" evidence="2">
    <location>
        <begin position="327"/>
        <end position="354"/>
    </location>
</feature>
<feature type="domain" description="UmuC" evidence="3">
    <location>
        <begin position="21"/>
        <end position="150"/>
    </location>
</feature>
<dbReference type="InterPro" id="IPR001126">
    <property type="entry name" value="UmuC"/>
</dbReference>
<evidence type="ECO:0000256" key="1">
    <source>
        <dbReference type="ARBA" id="ARBA00022763"/>
    </source>
</evidence>
<dbReference type="PANTHER" id="PTHR35369">
    <property type="entry name" value="BLR3025 PROTEIN-RELATED"/>
    <property type="match status" value="1"/>
</dbReference>
<dbReference type="Gene3D" id="3.40.1170.60">
    <property type="match status" value="1"/>
</dbReference>
<organism evidence="4 5">
    <name type="scientific">Brevibacterium yomogidense</name>
    <dbReference type="NCBI Taxonomy" id="946573"/>
    <lineage>
        <taxon>Bacteria</taxon>
        <taxon>Bacillati</taxon>
        <taxon>Actinomycetota</taxon>
        <taxon>Actinomycetes</taxon>
        <taxon>Micrococcales</taxon>
        <taxon>Brevibacteriaceae</taxon>
        <taxon>Brevibacterium</taxon>
    </lineage>
</organism>
<dbReference type="AlphaFoldDB" id="A0A1X6XD11"/>